<proteinExistence type="predicted"/>
<evidence type="ECO:0000313" key="2">
    <source>
        <dbReference type="Proteomes" id="UP001266807"/>
    </source>
</evidence>
<organism evidence="1 2">
    <name type="scientific">Paenibacillus peoriae</name>
    <dbReference type="NCBI Taxonomy" id="59893"/>
    <lineage>
        <taxon>Bacteria</taxon>
        <taxon>Bacillati</taxon>
        <taxon>Bacillota</taxon>
        <taxon>Bacilli</taxon>
        <taxon>Bacillales</taxon>
        <taxon>Paenibacillaceae</taxon>
        <taxon>Paenibacillus</taxon>
    </lineage>
</organism>
<accession>A0ABU1QJZ1</accession>
<dbReference type="EMBL" id="JAVDUG010000004">
    <property type="protein sequence ID" value="MDR6779550.1"/>
    <property type="molecule type" value="Genomic_DNA"/>
</dbReference>
<comment type="caution">
    <text evidence="1">The sequence shown here is derived from an EMBL/GenBank/DDBJ whole genome shotgun (WGS) entry which is preliminary data.</text>
</comment>
<gene>
    <name evidence="1" type="ORF">J2W98_003830</name>
</gene>
<dbReference type="Proteomes" id="UP001266807">
    <property type="component" value="Unassembled WGS sequence"/>
</dbReference>
<reference evidence="1 2" key="1">
    <citation type="submission" date="2023-07" db="EMBL/GenBank/DDBJ databases">
        <title>Sorghum-associated microbial communities from plants grown in Nebraska, USA.</title>
        <authorList>
            <person name="Schachtman D."/>
        </authorList>
    </citation>
    <scope>NUCLEOTIDE SEQUENCE [LARGE SCALE GENOMIC DNA]</scope>
    <source>
        <strain evidence="1 2">BE143</strain>
    </source>
</reference>
<name>A0ABU1QJZ1_9BACL</name>
<keyword evidence="2" id="KW-1185">Reference proteome</keyword>
<sequence length="56" mass="6349">MKTTLNLLTDSYNSYSTETIDFESYSDSSEVKIRLGDRVVGLDKQELLKSIEALCK</sequence>
<evidence type="ECO:0000313" key="1">
    <source>
        <dbReference type="EMBL" id="MDR6779550.1"/>
    </source>
</evidence>
<protein>
    <submittedName>
        <fullName evidence="1">L-fucose isomerase-like protein</fullName>
    </submittedName>
</protein>